<name>A0ACB8S306_9AGAM</name>
<keyword evidence="2" id="KW-1185">Reference proteome</keyword>
<evidence type="ECO:0000313" key="1">
    <source>
        <dbReference type="EMBL" id="KAI0050669.1"/>
    </source>
</evidence>
<dbReference type="EMBL" id="MU275859">
    <property type="protein sequence ID" value="KAI0050669.1"/>
    <property type="molecule type" value="Genomic_DNA"/>
</dbReference>
<organism evidence="1 2">
    <name type="scientific">Auriscalpium vulgare</name>
    <dbReference type="NCBI Taxonomy" id="40419"/>
    <lineage>
        <taxon>Eukaryota</taxon>
        <taxon>Fungi</taxon>
        <taxon>Dikarya</taxon>
        <taxon>Basidiomycota</taxon>
        <taxon>Agaricomycotina</taxon>
        <taxon>Agaricomycetes</taxon>
        <taxon>Russulales</taxon>
        <taxon>Auriscalpiaceae</taxon>
        <taxon>Auriscalpium</taxon>
    </lineage>
</organism>
<dbReference type="Proteomes" id="UP000814033">
    <property type="component" value="Unassembled WGS sequence"/>
</dbReference>
<comment type="caution">
    <text evidence="1">The sequence shown here is derived from an EMBL/GenBank/DDBJ whole genome shotgun (WGS) entry which is preliminary data.</text>
</comment>
<reference evidence="1" key="2">
    <citation type="journal article" date="2022" name="New Phytol.">
        <title>Evolutionary transition to the ectomycorrhizal habit in the genomes of a hyperdiverse lineage of mushroom-forming fungi.</title>
        <authorList>
            <person name="Looney B."/>
            <person name="Miyauchi S."/>
            <person name="Morin E."/>
            <person name="Drula E."/>
            <person name="Courty P.E."/>
            <person name="Kohler A."/>
            <person name="Kuo A."/>
            <person name="LaButti K."/>
            <person name="Pangilinan J."/>
            <person name="Lipzen A."/>
            <person name="Riley R."/>
            <person name="Andreopoulos W."/>
            <person name="He G."/>
            <person name="Johnson J."/>
            <person name="Nolan M."/>
            <person name="Tritt A."/>
            <person name="Barry K.W."/>
            <person name="Grigoriev I.V."/>
            <person name="Nagy L.G."/>
            <person name="Hibbett D."/>
            <person name="Henrissat B."/>
            <person name="Matheny P.B."/>
            <person name="Labbe J."/>
            <person name="Martin F.M."/>
        </authorList>
    </citation>
    <scope>NUCLEOTIDE SEQUENCE</scope>
    <source>
        <strain evidence="1">FP105234-sp</strain>
    </source>
</reference>
<proteinExistence type="predicted"/>
<gene>
    <name evidence="1" type="ORF">FA95DRAFT_1555387</name>
</gene>
<evidence type="ECO:0000313" key="2">
    <source>
        <dbReference type="Proteomes" id="UP000814033"/>
    </source>
</evidence>
<sequence>MSIFYAYVEHVGHGYAWRAILAFASRSVADEWWRVVSTDSQLPGIKRITPQFYTTDDIETLRAAVRRFLGRLFLTRPGNISPLEESDVPLIPSQPITDYISGNTFYIRCKIDPSKFWYLHPEHKNVLLSREDRTLFRVSAVSPTDGRTTVLIDSDEVKIACPDAAPHIYLKQNNDRLSFSTEKNDEVTVKFGSFKKTFKAAGMELIRMADGSGEEWELV</sequence>
<accession>A0ACB8S306</accession>
<reference evidence="1" key="1">
    <citation type="submission" date="2021-02" db="EMBL/GenBank/DDBJ databases">
        <authorList>
            <consortium name="DOE Joint Genome Institute"/>
            <person name="Ahrendt S."/>
            <person name="Looney B.P."/>
            <person name="Miyauchi S."/>
            <person name="Morin E."/>
            <person name="Drula E."/>
            <person name="Courty P.E."/>
            <person name="Chicoki N."/>
            <person name="Fauchery L."/>
            <person name="Kohler A."/>
            <person name="Kuo A."/>
            <person name="Labutti K."/>
            <person name="Pangilinan J."/>
            <person name="Lipzen A."/>
            <person name="Riley R."/>
            <person name="Andreopoulos W."/>
            <person name="He G."/>
            <person name="Johnson J."/>
            <person name="Barry K.W."/>
            <person name="Grigoriev I.V."/>
            <person name="Nagy L."/>
            <person name="Hibbett D."/>
            <person name="Henrissat B."/>
            <person name="Matheny P.B."/>
            <person name="Labbe J."/>
            <person name="Martin F."/>
        </authorList>
    </citation>
    <scope>NUCLEOTIDE SEQUENCE</scope>
    <source>
        <strain evidence="1">FP105234-sp</strain>
    </source>
</reference>
<protein>
    <submittedName>
        <fullName evidence="1">Uncharacterized protein</fullName>
    </submittedName>
</protein>